<dbReference type="RefSeq" id="WP_094496156.1">
    <property type="nucleotide sequence ID" value="NZ_NGNV01000055.1"/>
</dbReference>
<dbReference type="EMBL" id="NGNV01000055">
    <property type="protein sequence ID" value="OYR87161.1"/>
    <property type="molecule type" value="Genomic_DNA"/>
</dbReference>
<protein>
    <submittedName>
        <fullName evidence="2">Uncharacterized protein</fullName>
    </submittedName>
</protein>
<evidence type="ECO:0000313" key="1">
    <source>
        <dbReference type="EMBL" id="OYR87161.1"/>
    </source>
</evidence>
<accession>A0A256LBV6</accession>
<sequence>MSLDIIAYDPKKLKERKDKFREKYSLSWENLEVLDDFMVIPSKNNFFYFLHPEFLENDTKKYEEMVKDADKIQDLDEIDSFHIGYGHFHCLRKELGELIGVIYNEDDIFNPTISYDDELDDTALLRFFLHPDCDGAFSSYDIQKSYEQFLNLCDEKELQDKKAGTWGKEIDEFLNFWRKCSEQKLQWEFC</sequence>
<reference evidence="3 4" key="3">
    <citation type="submission" date="2017-09" db="EMBL/GenBank/DDBJ databases">
        <title>Tripartite evolution among Lactobacillus johnsonii, Lactobacillus taiwanensis, Lactobacillus reuteri and their rodent host.</title>
        <authorList>
            <person name="Wang T."/>
            <person name="Knowles S."/>
            <person name="Cheng C."/>
        </authorList>
    </citation>
    <scope>NUCLEOTIDE SEQUENCE [LARGE SCALE GENOMIC DNA]</scope>
    <source>
        <strain evidence="2 3">609q</strain>
        <strain evidence="1 4">609u</strain>
    </source>
</reference>
<comment type="caution">
    <text evidence="2">The sequence shown here is derived from an EMBL/GenBank/DDBJ whole genome shotgun (WGS) entry which is preliminary data.</text>
</comment>
<gene>
    <name evidence="1" type="ORF">CBF53_09230</name>
    <name evidence="2" type="ORF">CBF70_10290</name>
</gene>
<name>A0A256LBV6_9LACO</name>
<proteinExistence type="predicted"/>
<reference evidence="2 3" key="1">
    <citation type="submission" date="2017-04" db="EMBL/GenBank/DDBJ databases">
        <authorList>
            <person name="Afonso C.L."/>
            <person name="Miller P.J."/>
            <person name="Scott M.A."/>
            <person name="Spackman E."/>
            <person name="Goraichik I."/>
            <person name="Dimitrov K.M."/>
            <person name="Suarez D.L."/>
            <person name="Swayne D.E."/>
        </authorList>
    </citation>
    <scope>NUCLEOTIDE SEQUENCE [LARGE SCALE GENOMIC DNA]</scope>
    <source>
        <strain evidence="2 3">609q</strain>
    </source>
</reference>
<keyword evidence="4" id="KW-1185">Reference proteome</keyword>
<reference evidence="1 4" key="2">
    <citation type="submission" date="2017-05" db="EMBL/GenBank/DDBJ databases">
        <authorList>
            <person name="Lin X.B."/>
            <person name="Stothard P."/>
            <person name="Tasseva G."/>
            <person name="Walter J."/>
        </authorList>
    </citation>
    <scope>NUCLEOTIDE SEQUENCE [LARGE SCALE GENOMIC DNA]</scope>
    <source>
        <strain evidence="1 4">609u</strain>
    </source>
</reference>
<evidence type="ECO:0000313" key="3">
    <source>
        <dbReference type="Proteomes" id="UP000215828"/>
    </source>
</evidence>
<organism evidence="2 3">
    <name type="scientific">Lactobacillus taiwanensis</name>
    <dbReference type="NCBI Taxonomy" id="508451"/>
    <lineage>
        <taxon>Bacteria</taxon>
        <taxon>Bacillati</taxon>
        <taxon>Bacillota</taxon>
        <taxon>Bacilli</taxon>
        <taxon>Lactobacillales</taxon>
        <taxon>Lactobacillaceae</taxon>
        <taxon>Lactobacillus</taxon>
    </lineage>
</organism>
<evidence type="ECO:0000313" key="4">
    <source>
        <dbReference type="Proteomes" id="UP000216316"/>
    </source>
</evidence>
<dbReference type="AlphaFoldDB" id="A0A256LBV6"/>
<dbReference type="EMBL" id="NGNX01000062">
    <property type="protein sequence ID" value="OYR90032.1"/>
    <property type="molecule type" value="Genomic_DNA"/>
</dbReference>
<evidence type="ECO:0000313" key="2">
    <source>
        <dbReference type="EMBL" id="OYR90032.1"/>
    </source>
</evidence>
<dbReference type="Proteomes" id="UP000216316">
    <property type="component" value="Unassembled WGS sequence"/>
</dbReference>
<dbReference type="Proteomes" id="UP000215828">
    <property type="component" value="Unassembled WGS sequence"/>
</dbReference>